<evidence type="ECO:0000256" key="1">
    <source>
        <dbReference type="SAM" id="MobiDB-lite"/>
    </source>
</evidence>
<dbReference type="EMBL" id="OV696693">
    <property type="protein sequence ID" value="CAH1271683.1"/>
    <property type="molecule type" value="Genomic_DNA"/>
</dbReference>
<organism evidence="2 3">
    <name type="scientific">Branchiostoma lanceolatum</name>
    <name type="common">Common lancelet</name>
    <name type="synonym">Amphioxus lanceolatum</name>
    <dbReference type="NCBI Taxonomy" id="7740"/>
    <lineage>
        <taxon>Eukaryota</taxon>
        <taxon>Metazoa</taxon>
        <taxon>Chordata</taxon>
        <taxon>Cephalochordata</taxon>
        <taxon>Leptocardii</taxon>
        <taxon>Amphioxiformes</taxon>
        <taxon>Branchiostomatidae</taxon>
        <taxon>Branchiostoma</taxon>
    </lineage>
</organism>
<protein>
    <submittedName>
        <fullName evidence="2">Hypp4703 protein</fullName>
    </submittedName>
</protein>
<dbReference type="PANTHER" id="PTHR34231">
    <property type="entry name" value="EXS-RELATED PROTEIN"/>
    <property type="match status" value="1"/>
</dbReference>
<evidence type="ECO:0000313" key="2">
    <source>
        <dbReference type="EMBL" id="CAH1271683.1"/>
    </source>
</evidence>
<reference evidence="2" key="1">
    <citation type="submission" date="2022-01" db="EMBL/GenBank/DDBJ databases">
        <authorList>
            <person name="Braso-Vives M."/>
        </authorList>
    </citation>
    <scope>NUCLEOTIDE SEQUENCE</scope>
</reference>
<evidence type="ECO:0000313" key="3">
    <source>
        <dbReference type="Proteomes" id="UP000838412"/>
    </source>
</evidence>
<sequence>MGPSSEVDSDHEKFAKDLRELDVLRVTARGLRPIVSTIARGHNGKFKVEELQTILLAYQQHECAKIATGSSLTDQPAGSSSTDLPTGSSTTDLPTGSSITDLPTGSSSTDLPTGSSTTDLPTGSSTTDLPTGSSTTDLPTGSSSTDLPTGSSTIDLPTGSSTTDLPTDSSTTDLPTDSTAMGDVLNQNQKDALRILAQTKDWQAFLKCCQELAPTLRVPEAVYATYETPVTKATRYANMPANHVAIEVTGNGDCLFNAVSALLTGSEDQAQALRLGSAVYGALHAEHIIAQYIADGIDNVGAAQMLLHSVSTPNTVAACTGTTVQEILRHTIQAEVWATARLGTFSGLLQLSFLAGFCGHVITLHCEDTSMIGYHNRPMAPCGCEEPQLKGELHIMLVKTSTGGAQDISTSHSNPCCLVFMWLNYAQPSSAWVAGRRKVRTSG</sequence>
<dbReference type="AlphaFoldDB" id="A0A8K0ABJ6"/>
<gene>
    <name evidence="2" type="primary">Hypp4703</name>
    <name evidence="2" type="ORF">BLAG_LOCUS23627</name>
</gene>
<dbReference type="Proteomes" id="UP000838412">
    <property type="component" value="Chromosome 8"/>
</dbReference>
<feature type="compositionally biased region" description="Polar residues" evidence="1">
    <location>
        <begin position="69"/>
        <end position="155"/>
    </location>
</feature>
<dbReference type="Gene3D" id="2.60.450.20">
    <property type="match status" value="1"/>
</dbReference>
<feature type="region of interest" description="Disordered" evidence="1">
    <location>
        <begin position="69"/>
        <end position="182"/>
    </location>
</feature>
<name>A0A8K0ABJ6_BRALA</name>
<keyword evidence="3" id="KW-1185">Reference proteome</keyword>
<dbReference type="PANTHER" id="PTHR34231:SF6">
    <property type="entry name" value="AGAP006868-PA"/>
    <property type="match status" value="1"/>
</dbReference>
<proteinExistence type="predicted"/>
<accession>A0A8K0ABJ6</accession>
<dbReference type="InterPro" id="IPR047002">
    <property type="entry name" value="Tcp10_C_sf"/>
</dbReference>
<dbReference type="OrthoDB" id="5989754at2759"/>
<feature type="compositionally biased region" description="Low complexity" evidence="1">
    <location>
        <begin position="156"/>
        <end position="179"/>
    </location>
</feature>